<dbReference type="AlphaFoldDB" id="A0A1Y1QME6"/>
<organism evidence="3 4">
    <name type="scientific">Thiothrix lacustris</name>
    <dbReference type="NCBI Taxonomy" id="525917"/>
    <lineage>
        <taxon>Bacteria</taxon>
        <taxon>Pseudomonadati</taxon>
        <taxon>Pseudomonadota</taxon>
        <taxon>Gammaproteobacteria</taxon>
        <taxon>Thiotrichales</taxon>
        <taxon>Thiotrichaceae</taxon>
        <taxon>Thiothrix</taxon>
    </lineage>
</organism>
<feature type="domain" description="Reverse transcriptase" evidence="2">
    <location>
        <begin position="1"/>
        <end position="267"/>
    </location>
</feature>
<dbReference type="PANTHER" id="PTHR34047:SF8">
    <property type="entry name" value="PROTEIN YKFC"/>
    <property type="match status" value="1"/>
</dbReference>
<name>A0A1Y1QME6_9GAMM</name>
<dbReference type="Proteomes" id="UP000192491">
    <property type="component" value="Unassembled WGS sequence"/>
</dbReference>
<sequence length="335" mass="38862">MKRTLITLEAIAEYKNLVIAFHKAAKGKRHRRDVQIFLQHFDTNLNRLGDDIRAARLPYGKFRAFQIHDPKKRLIHAACFEDRIFHHALMNLAGEVLERAMMPTSYACRPNMGVHKAAVKVQQHLREYAYYAKIDINGYFASIDHERLLQVLMCRFKGAECAAQLQRIIASYASAPQRGLPIGSLTSQYFANYYLDGLDRLLASLPAVRAHIRYMDDILWWCDSRQAVVETLQTVNHWLSVERGLQVKPNVQIQPSKQGVTYCGFRILQGTIRLSRRRKRRYQQRRQYWEQLYLNGMIDANQLQLAHAAVHAITAGTDSLAWRQENLRRHPPISL</sequence>
<comment type="similarity">
    <text evidence="1">Belongs to the bacterial reverse transcriptase family.</text>
</comment>
<comment type="caution">
    <text evidence="3">The sequence shown here is derived from an EMBL/GenBank/DDBJ whole genome shotgun (WGS) entry which is preliminary data.</text>
</comment>
<dbReference type="InterPro" id="IPR000477">
    <property type="entry name" value="RT_dom"/>
</dbReference>
<accession>A0A1Y1QME6</accession>
<dbReference type="EMBL" id="MTEJ01000149">
    <property type="protein sequence ID" value="OQX09235.1"/>
    <property type="molecule type" value="Genomic_DNA"/>
</dbReference>
<proteinExistence type="inferred from homology"/>
<dbReference type="CDD" id="cd01646">
    <property type="entry name" value="RT_Bac_retron_I"/>
    <property type="match status" value="1"/>
</dbReference>
<dbReference type="PANTHER" id="PTHR34047">
    <property type="entry name" value="NUCLEAR INTRON MATURASE 1, MITOCHONDRIAL-RELATED"/>
    <property type="match status" value="1"/>
</dbReference>
<evidence type="ECO:0000256" key="1">
    <source>
        <dbReference type="ARBA" id="ARBA00034120"/>
    </source>
</evidence>
<protein>
    <recommendedName>
        <fullName evidence="2">Reverse transcriptase domain-containing protein</fullName>
    </recommendedName>
</protein>
<dbReference type="PROSITE" id="PS50878">
    <property type="entry name" value="RT_POL"/>
    <property type="match status" value="1"/>
</dbReference>
<dbReference type="SUPFAM" id="SSF56672">
    <property type="entry name" value="DNA/RNA polymerases"/>
    <property type="match status" value="1"/>
</dbReference>
<evidence type="ECO:0000259" key="2">
    <source>
        <dbReference type="PROSITE" id="PS50878"/>
    </source>
</evidence>
<evidence type="ECO:0000313" key="4">
    <source>
        <dbReference type="Proteomes" id="UP000192491"/>
    </source>
</evidence>
<evidence type="ECO:0000313" key="3">
    <source>
        <dbReference type="EMBL" id="OQX09235.1"/>
    </source>
</evidence>
<reference evidence="3 4" key="1">
    <citation type="submission" date="2017-01" db="EMBL/GenBank/DDBJ databases">
        <title>Novel large sulfur bacteria in the metagenomes of groundwater-fed chemosynthetic microbial mats in the Lake Huron basin.</title>
        <authorList>
            <person name="Sharrar A.M."/>
            <person name="Flood B.E."/>
            <person name="Bailey J.V."/>
            <person name="Jones D.S."/>
            <person name="Biddanda B."/>
            <person name="Ruberg S.A."/>
            <person name="Marcus D.N."/>
            <person name="Dick G.J."/>
        </authorList>
    </citation>
    <scope>NUCLEOTIDE SEQUENCE [LARGE SCALE GENOMIC DNA]</scope>
    <source>
        <strain evidence="3">A8</strain>
    </source>
</reference>
<dbReference type="InterPro" id="IPR051083">
    <property type="entry name" value="GrpII_Intron_Splice-Mob/Def"/>
</dbReference>
<dbReference type="InterPro" id="IPR043502">
    <property type="entry name" value="DNA/RNA_pol_sf"/>
</dbReference>
<gene>
    <name evidence="3" type="ORF">BWK73_23325</name>
</gene>
<dbReference type="Pfam" id="PF00078">
    <property type="entry name" value="RVT_1"/>
    <property type="match status" value="1"/>
</dbReference>